<feature type="transmembrane region" description="Helical" evidence="6">
    <location>
        <begin position="129"/>
        <end position="150"/>
    </location>
</feature>
<feature type="transmembrane region" description="Helical" evidence="6">
    <location>
        <begin position="306"/>
        <end position="326"/>
    </location>
</feature>
<keyword evidence="9" id="KW-1185">Reference proteome</keyword>
<evidence type="ECO:0000256" key="5">
    <source>
        <dbReference type="ARBA" id="ARBA00023136"/>
    </source>
</evidence>
<feature type="transmembrane region" description="Helical" evidence="6">
    <location>
        <begin position="283"/>
        <end position="300"/>
    </location>
</feature>
<keyword evidence="3 6" id="KW-0812">Transmembrane</keyword>
<evidence type="ECO:0000256" key="4">
    <source>
        <dbReference type="ARBA" id="ARBA00022989"/>
    </source>
</evidence>
<dbReference type="SUPFAM" id="SSF103481">
    <property type="entry name" value="Multidrug resistance efflux transporter EmrE"/>
    <property type="match status" value="2"/>
</dbReference>
<feature type="transmembrane region" description="Helical" evidence="6">
    <location>
        <begin position="227"/>
        <end position="247"/>
    </location>
</feature>
<evidence type="ECO:0000313" key="8">
    <source>
        <dbReference type="EMBL" id="QGY41879.1"/>
    </source>
</evidence>
<evidence type="ECO:0000259" key="7">
    <source>
        <dbReference type="Pfam" id="PF00892"/>
    </source>
</evidence>
<keyword evidence="4 6" id="KW-1133">Transmembrane helix</keyword>
<proteinExistence type="inferred from homology"/>
<feature type="transmembrane region" description="Helical" evidence="6">
    <location>
        <begin position="28"/>
        <end position="52"/>
    </location>
</feature>
<sequence length="338" mass="35715">MNSSQACNTAPLAALRQRRDTAFAKKGLGLALFSGIGWGFDSVLLSLSFAATVLTEEAYWLLAPLTVGALHDLFSAMWLLLINTATGRNRELVRTMRSKIARPVILGALFGGPMAMSFYMLGVKFAGPAYVIPITALYPAVASVLAAIFLKERILPRAWAGLALCVVGGVVIGYTPPEGALGSDFYLGIGCALLATIGWGLEGVLATSGMDLLDPAVALNVRQLTSASAYLLAILPLAGGYVLLGPALTDISINWIFPTAALAGALAYLCWYRAMNMTGVSRAMAINITYSLWGILFSALFTEVDITSNIIIGALLITTGMVMVVGDPREMASLRNVV</sequence>
<keyword evidence="5 6" id="KW-0472">Membrane</keyword>
<dbReference type="KEGG" id="psel:GM415_17710"/>
<evidence type="ECO:0000256" key="1">
    <source>
        <dbReference type="ARBA" id="ARBA00004141"/>
    </source>
</evidence>
<feature type="domain" description="EamA" evidence="7">
    <location>
        <begin position="187"/>
        <end position="325"/>
    </location>
</feature>
<organism evidence="8 9">
    <name type="scientific">Pseudodesulfovibrio cashew</name>
    <dbReference type="NCBI Taxonomy" id="2678688"/>
    <lineage>
        <taxon>Bacteria</taxon>
        <taxon>Pseudomonadati</taxon>
        <taxon>Thermodesulfobacteriota</taxon>
        <taxon>Desulfovibrionia</taxon>
        <taxon>Desulfovibrionales</taxon>
        <taxon>Desulfovibrionaceae</taxon>
    </lineage>
</organism>
<evidence type="ECO:0000313" key="9">
    <source>
        <dbReference type="Proteomes" id="UP000428328"/>
    </source>
</evidence>
<reference evidence="8 9" key="1">
    <citation type="submission" date="2019-11" db="EMBL/GenBank/DDBJ databases">
        <authorList>
            <person name="Zheng R.K."/>
            <person name="Sun C.M."/>
        </authorList>
    </citation>
    <scope>NUCLEOTIDE SEQUENCE [LARGE SCALE GENOMIC DNA]</scope>
    <source>
        <strain evidence="8 9">SRB007</strain>
    </source>
</reference>
<dbReference type="Proteomes" id="UP000428328">
    <property type="component" value="Chromosome"/>
</dbReference>
<dbReference type="GO" id="GO:0016020">
    <property type="term" value="C:membrane"/>
    <property type="evidence" value="ECO:0007669"/>
    <property type="project" value="UniProtKB-SubCell"/>
</dbReference>
<dbReference type="InterPro" id="IPR037185">
    <property type="entry name" value="EmrE-like"/>
</dbReference>
<protein>
    <submittedName>
        <fullName evidence="8">EamA family transporter</fullName>
    </submittedName>
</protein>
<evidence type="ECO:0000256" key="6">
    <source>
        <dbReference type="SAM" id="Phobius"/>
    </source>
</evidence>
<dbReference type="PANTHER" id="PTHR32322:SF2">
    <property type="entry name" value="EAMA DOMAIN-CONTAINING PROTEIN"/>
    <property type="match status" value="1"/>
</dbReference>
<dbReference type="RefSeq" id="WP_158950552.1">
    <property type="nucleotide sequence ID" value="NZ_CP046400.1"/>
</dbReference>
<dbReference type="EMBL" id="CP046400">
    <property type="protein sequence ID" value="QGY41879.1"/>
    <property type="molecule type" value="Genomic_DNA"/>
</dbReference>
<comment type="similarity">
    <text evidence="2">Belongs to the EamA transporter family.</text>
</comment>
<gene>
    <name evidence="8" type="ORF">GM415_17710</name>
</gene>
<evidence type="ECO:0000256" key="3">
    <source>
        <dbReference type="ARBA" id="ARBA00022692"/>
    </source>
</evidence>
<dbReference type="PANTHER" id="PTHR32322">
    <property type="entry name" value="INNER MEMBRANE TRANSPORTER"/>
    <property type="match status" value="1"/>
</dbReference>
<dbReference type="Gene3D" id="1.10.3730.20">
    <property type="match status" value="1"/>
</dbReference>
<feature type="transmembrane region" description="Helical" evidence="6">
    <location>
        <begin position="103"/>
        <end position="123"/>
    </location>
</feature>
<feature type="transmembrane region" description="Helical" evidence="6">
    <location>
        <begin position="58"/>
        <end position="82"/>
    </location>
</feature>
<evidence type="ECO:0000256" key="2">
    <source>
        <dbReference type="ARBA" id="ARBA00007362"/>
    </source>
</evidence>
<dbReference type="AlphaFoldDB" id="A0A6I6JL07"/>
<dbReference type="InterPro" id="IPR050638">
    <property type="entry name" value="AA-Vitamin_Transporters"/>
</dbReference>
<feature type="domain" description="EamA" evidence="7">
    <location>
        <begin position="51"/>
        <end position="172"/>
    </location>
</feature>
<dbReference type="Pfam" id="PF00892">
    <property type="entry name" value="EamA"/>
    <property type="match status" value="2"/>
</dbReference>
<name>A0A6I6JL07_9BACT</name>
<feature type="transmembrane region" description="Helical" evidence="6">
    <location>
        <begin position="253"/>
        <end position="271"/>
    </location>
</feature>
<dbReference type="InterPro" id="IPR000620">
    <property type="entry name" value="EamA_dom"/>
</dbReference>
<feature type="transmembrane region" description="Helical" evidence="6">
    <location>
        <begin position="186"/>
        <end position="206"/>
    </location>
</feature>
<accession>A0A6I6JL07</accession>
<feature type="transmembrane region" description="Helical" evidence="6">
    <location>
        <begin position="157"/>
        <end position="174"/>
    </location>
</feature>
<comment type="subcellular location">
    <subcellularLocation>
        <location evidence="1">Membrane</location>
        <topology evidence="1">Multi-pass membrane protein</topology>
    </subcellularLocation>
</comment>